<organism evidence="1 2">
    <name type="scientific">Blautia producta</name>
    <dbReference type="NCBI Taxonomy" id="33035"/>
    <lineage>
        <taxon>Bacteria</taxon>
        <taxon>Bacillati</taxon>
        <taxon>Bacillota</taxon>
        <taxon>Clostridia</taxon>
        <taxon>Lachnospirales</taxon>
        <taxon>Lachnospiraceae</taxon>
        <taxon>Blautia</taxon>
    </lineage>
</organism>
<dbReference type="GeneID" id="75052125"/>
<gene>
    <name evidence="1" type="ORF">E5259_18915</name>
</gene>
<dbReference type="Pfam" id="PF12663">
    <property type="entry name" value="DUF3788"/>
    <property type="match status" value="1"/>
</dbReference>
<evidence type="ECO:0000313" key="2">
    <source>
        <dbReference type="Proteomes" id="UP000515789"/>
    </source>
</evidence>
<proteinExistence type="predicted"/>
<sequence>MYERILNKQETPSIEDMTAYCGGTAEWFTLLNEWLSNTYETAEKIVFPYGNNYGWGIAHRVRSILICNIFPEDGAFCHRKKRSSGRCFFHASKGGWGKWFSLPD</sequence>
<name>A0A7G5MY19_9FIRM</name>
<protein>
    <submittedName>
        <fullName evidence="1">DUF3788 family protein</fullName>
    </submittedName>
</protein>
<dbReference type="EMBL" id="CP039126">
    <property type="protein sequence ID" value="QMW79512.1"/>
    <property type="molecule type" value="Genomic_DNA"/>
</dbReference>
<dbReference type="RefSeq" id="WP_018596227.1">
    <property type="nucleotide sequence ID" value="NZ_AP031416.1"/>
</dbReference>
<evidence type="ECO:0000313" key="1">
    <source>
        <dbReference type="EMBL" id="QMW79512.1"/>
    </source>
</evidence>
<accession>A0A7G5MY19</accession>
<reference evidence="1 2" key="1">
    <citation type="submission" date="2019-04" db="EMBL/GenBank/DDBJ databases">
        <authorList>
            <person name="Schori C."/>
            <person name="Ahrens C."/>
        </authorList>
    </citation>
    <scope>NUCLEOTIDE SEQUENCE [LARGE SCALE GENOMIC DNA]</scope>
    <source>
        <strain evidence="1 2">DSM 2950</strain>
    </source>
</reference>
<dbReference type="AlphaFoldDB" id="A0A7G5MY19"/>
<dbReference type="InterPro" id="IPR024265">
    <property type="entry name" value="DUF3788"/>
</dbReference>
<dbReference type="Proteomes" id="UP000515789">
    <property type="component" value="Chromosome"/>
</dbReference>